<evidence type="ECO:0000256" key="2">
    <source>
        <dbReference type="ARBA" id="ARBA00001978"/>
    </source>
</evidence>
<dbReference type="NCBIfam" id="TIGR01443">
    <property type="entry name" value="intein_Cterm"/>
    <property type="match status" value="1"/>
</dbReference>
<dbReference type="InterPro" id="IPR030934">
    <property type="entry name" value="Intein_C"/>
</dbReference>
<dbReference type="FunFam" id="3.30.1360.40:FF:000002">
    <property type="entry name" value="DNA gyrase subunit A"/>
    <property type="match status" value="1"/>
</dbReference>
<dbReference type="FunFam" id="1.10.268.10:FF:000001">
    <property type="entry name" value="DNA gyrase subunit A"/>
    <property type="match status" value="1"/>
</dbReference>
<dbReference type="AlphaFoldDB" id="A0A1F8EZG5"/>
<dbReference type="GO" id="GO:0003918">
    <property type="term" value="F:DNA topoisomerase type II (double strand cut, ATP-hydrolyzing) activity"/>
    <property type="evidence" value="ECO:0007669"/>
    <property type="project" value="UniProtKB-EC"/>
</dbReference>
<dbReference type="Pfam" id="PF14890">
    <property type="entry name" value="Intein_splicing"/>
    <property type="match status" value="1"/>
</dbReference>
<dbReference type="InterPro" id="IPR036844">
    <property type="entry name" value="Hint_dom_sf"/>
</dbReference>
<name>A0A1F8EZG5_9BACT</name>
<dbReference type="GO" id="GO:0006265">
    <property type="term" value="P:DNA topological change"/>
    <property type="evidence" value="ECO:0007669"/>
    <property type="project" value="InterPro"/>
</dbReference>
<comment type="function">
    <text evidence="2">A type II topoisomerase that negatively supercoils closed circular double-stranded (ds) DNA in an ATP-dependent manner to modulate DNA topology and maintain chromosomes in an underwound state. Negative supercoiling favors strand separation, and DNA replication, transcription, recombination and repair, all of which involve strand separation. Also able to catalyze the interconversion of other topological isomers of dsDNA rings, including catenanes and knotted rings. Type II topoisomerases break and join 2 DNA strands simultaneously in an ATP-dependent manner.</text>
</comment>
<dbReference type="InterPro" id="IPR035516">
    <property type="entry name" value="Gyrase/topoIV_suA_C"/>
</dbReference>
<dbReference type="PANTHER" id="PTHR43493:SF5">
    <property type="entry name" value="DNA GYRASE SUBUNIT A, CHLOROPLASTIC_MITOCHONDRIAL"/>
    <property type="match status" value="1"/>
</dbReference>
<keyword evidence="8 12" id="KW-0238">DNA-binding</keyword>
<evidence type="ECO:0000256" key="9">
    <source>
        <dbReference type="ARBA" id="ARBA00023235"/>
    </source>
</evidence>
<dbReference type="GO" id="GO:0003677">
    <property type="term" value="F:DNA binding"/>
    <property type="evidence" value="ECO:0007669"/>
    <property type="project" value="UniProtKB-UniRule"/>
</dbReference>
<comment type="caution">
    <text evidence="12">Lacks conserved residue(s) required for the propagation of feature annotation.</text>
</comment>
<dbReference type="GO" id="GO:0005524">
    <property type="term" value="F:ATP binding"/>
    <property type="evidence" value="ECO:0007669"/>
    <property type="project" value="UniProtKB-KW"/>
</dbReference>
<dbReference type="SMART" id="SM00305">
    <property type="entry name" value="HintC"/>
    <property type="match status" value="1"/>
</dbReference>
<evidence type="ECO:0000256" key="10">
    <source>
        <dbReference type="ARBA" id="ARBA00026190"/>
    </source>
</evidence>
<evidence type="ECO:0000256" key="12">
    <source>
        <dbReference type="PROSITE-ProRule" id="PRU01384"/>
    </source>
</evidence>
<gene>
    <name evidence="15" type="ORF">A2746_00680</name>
</gene>
<evidence type="ECO:0000313" key="16">
    <source>
        <dbReference type="Proteomes" id="UP000177419"/>
    </source>
</evidence>
<dbReference type="CDD" id="cd00081">
    <property type="entry name" value="Hint"/>
    <property type="match status" value="2"/>
</dbReference>
<dbReference type="InterPro" id="IPR050220">
    <property type="entry name" value="Type_II_DNA_Topoisomerases"/>
</dbReference>
<comment type="similarity">
    <text evidence="3">Belongs to the type II topoisomerase GyrA/ParC subunit family.</text>
</comment>
<dbReference type="SMART" id="SM00306">
    <property type="entry name" value="HintN"/>
    <property type="match status" value="1"/>
</dbReference>
<dbReference type="InterPro" id="IPR003587">
    <property type="entry name" value="Hint_dom_N"/>
</dbReference>
<dbReference type="InterPro" id="IPR006141">
    <property type="entry name" value="Intein_N"/>
</dbReference>
<evidence type="ECO:0000256" key="4">
    <source>
        <dbReference type="ARBA" id="ARBA00012895"/>
    </source>
</evidence>
<evidence type="ECO:0000256" key="8">
    <source>
        <dbReference type="ARBA" id="ARBA00023125"/>
    </source>
</evidence>
<dbReference type="PROSITE" id="PS52040">
    <property type="entry name" value="TOPO_IIA"/>
    <property type="match status" value="1"/>
</dbReference>
<dbReference type="CDD" id="cd00187">
    <property type="entry name" value="TOP4c"/>
    <property type="match status" value="1"/>
</dbReference>
<dbReference type="PROSITE" id="PS50817">
    <property type="entry name" value="INTEIN_N_TER"/>
    <property type="match status" value="1"/>
</dbReference>
<dbReference type="NCBIfam" id="NF004043">
    <property type="entry name" value="PRK05560.1"/>
    <property type="match status" value="1"/>
</dbReference>
<dbReference type="SUPFAM" id="SSF56719">
    <property type="entry name" value="Type II DNA topoisomerase"/>
    <property type="match status" value="2"/>
</dbReference>
<dbReference type="Pfam" id="PF00521">
    <property type="entry name" value="DNA_topoisoIV"/>
    <property type="match status" value="2"/>
</dbReference>
<accession>A0A1F8EZG5</accession>
<keyword evidence="5" id="KW-0547">Nucleotide-binding</keyword>
<dbReference type="EC" id="5.6.2.2" evidence="4"/>
<evidence type="ECO:0000256" key="5">
    <source>
        <dbReference type="ARBA" id="ARBA00022741"/>
    </source>
</evidence>
<dbReference type="SUPFAM" id="SSF101904">
    <property type="entry name" value="GyrA/ParC C-terminal domain-like"/>
    <property type="match status" value="1"/>
</dbReference>
<organism evidence="15 16">
    <name type="scientific">Candidatus Yanofskybacteria bacterium RIFCSPHIGHO2_01_FULL_44_22</name>
    <dbReference type="NCBI Taxonomy" id="1802669"/>
    <lineage>
        <taxon>Bacteria</taxon>
        <taxon>Candidatus Yanofskyibacteriota</taxon>
    </lineage>
</organism>
<dbReference type="NCBIfam" id="TIGR01445">
    <property type="entry name" value="intein_Nterm"/>
    <property type="match status" value="1"/>
</dbReference>
<dbReference type="InterPro" id="IPR002205">
    <property type="entry name" value="Topo_IIA_dom_A"/>
</dbReference>
<comment type="caution">
    <text evidence="15">The sequence shown here is derived from an EMBL/GenBank/DDBJ whole genome shotgun (WGS) entry which is preliminary data.</text>
</comment>
<keyword evidence="13" id="KW-0175">Coiled coil</keyword>
<dbReference type="Gene3D" id="1.10.268.10">
    <property type="entry name" value="Topoisomerase, domain 3"/>
    <property type="match status" value="1"/>
</dbReference>
<evidence type="ECO:0000256" key="13">
    <source>
        <dbReference type="SAM" id="Coils"/>
    </source>
</evidence>
<dbReference type="EMBL" id="MGJJ01000004">
    <property type="protein sequence ID" value="OGN05858.1"/>
    <property type="molecule type" value="Genomic_DNA"/>
</dbReference>
<dbReference type="Gene3D" id="3.90.199.10">
    <property type="entry name" value="Topoisomerase II, domain 5"/>
    <property type="match status" value="2"/>
</dbReference>
<protein>
    <recommendedName>
        <fullName evidence="10">DNA gyrase subunit A</fullName>
        <ecNumber evidence="4">5.6.2.2</ecNumber>
    </recommendedName>
</protein>
<dbReference type="GO" id="GO:0005737">
    <property type="term" value="C:cytoplasm"/>
    <property type="evidence" value="ECO:0007669"/>
    <property type="project" value="TreeGrafter"/>
</dbReference>
<dbReference type="InterPro" id="IPR013757">
    <property type="entry name" value="Topo_IIA_A_a_sf"/>
</dbReference>
<dbReference type="InterPro" id="IPR013758">
    <property type="entry name" value="Topo_IIA_A/C_ab"/>
</dbReference>
<dbReference type="STRING" id="1802669.A2746_00680"/>
<keyword evidence="9" id="KW-0413">Isomerase</keyword>
<reference evidence="15 16" key="1">
    <citation type="journal article" date="2016" name="Nat. Commun.">
        <title>Thousands of microbial genomes shed light on interconnected biogeochemical processes in an aquifer system.</title>
        <authorList>
            <person name="Anantharaman K."/>
            <person name="Brown C.T."/>
            <person name="Hug L.A."/>
            <person name="Sharon I."/>
            <person name="Castelle C.J."/>
            <person name="Probst A.J."/>
            <person name="Thomas B.C."/>
            <person name="Singh A."/>
            <person name="Wilkins M.J."/>
            <person name="Karaoz U."/>
            <person name="Brodie E.L."/>
            <person name="Williams K.H."/>
            <person name="Hubbard S.S."/>
            <person name="Banfield J.F."/>
        </authorList>
    </citation>
    <scope>NUCLEOTIDE SEQUENCE [LARGE SCALE GENOMIC DNA]</scope>
</reference>
<keyword evidence="7" id="KW-0799">Topoisomerase</keyword>
<evidence type="ECO:0000256" key="1">
    <source>
        <dbReference type="ARBA" id="ARBA00000185"/>
    </source>
</evidence>
<dbReference type="FunFam" id="2.120.10.90:FF:000005">
    <property type="entry name" value="DNA topoisomerase 4 subunit A"/>
    <property type="match status" value="1"/>
</dbReference>
<comment type="catalytic activity">
    <reaction evidence="1">
        <text>ATP-dependent breakage, passage and rejoining of double-stranded DNA.</text>
        <dbReference type="EC" id="5.6.2.2"/>
    </reaction>
</comment>
<proteinExistence type="inferred from homology"/>
<dbReference type="Gene3D" id="2.120.10.90">
    <property type="entry name" value="DNA gyrase/topoisomerase IV, subunit A, C-terminal"/>
    <property type="match status" value="1"/>
</dbReference>
<keyword evidence="6" id="KW-0067">ATP-binding</keyword>
<evidence type="ECO:0000256" key="3">
    <source>
        <dbReference type="ARBA" id="ARBA00008263"/>
    </source>
</evidence>
<evidence type="ECO:0000313" key="15">
    <source>
        <dbReference type="EMBL" id="OGN05858.1"/>
    </source>
</evidence>
<evidence type="ECO:0000256" key="6">
    <source>
        <dbReference type="ARBA" id="ARBA00022840"/>
    </source>
</evidence>
<dbReference type="Proteomes" id="UP000177419">
    <property type="component" value="Unassembled WGS sequence"/>
</dbReference>
<dbReference type="InterPro" id="IPR003586">
    <property type="entry name" value="Hint_dom_C"/>
</dbReference>
<dbReference type="InterPro" id="IPR006691">
    <property type="entry name" value="GyrA/parC_rep"/>
</dbReference>
<feature type="domain" description="Topo IIA-type catalytic" evidence="14">
    <location>
        <begin position="30"/>
        <end position="886"/>
    </location>
</feature>
<feature type="coiled-coil region" evidence="13">
    <location>
        <begin position="823"/>
        <end position="871"/>
    </location>
</feature>
<dbReference type="GO" id="GO:0009330">
    <property type="term" value="C:DNA topoisomerase type II (double strand cut, ATP-hydrolyzing) complex"/>
    <property type="evidence" value="ECO:0007669"/>
    <property type="project" value="TreeGrafter"/>
</dbReference>
<dbReference type="PANTHER" id="PTHR43493">
    <property type="entry name" value="DNA GYRASE/TOPOISOMERASE SUBUNIT A"/>
    <property type="match status" value="1"/>
</dbReference>
<dbReference type="InterPro" id="IPR013760">
    <property type="entry name" value="Topo_IIA-like_dom_sf"/>
</dbReference>
<dbReference type="NCBIfam" id="TIGR01063">
    <property type="entry name" value="gyrA"/>
    <property type="match status" value="1"/>
</dbReference>
<dbReference type="SMART" id="SM00434">
    <property type="entry name" value="TOP4c"/>
    <property type="match status" value="1"/>
</dbReference>
<dbReference type="PROSITE" id="PS50818">
    <property type="entry name" value="INTEIN_C_TER"/>
    <property type="match status" value="1"/>
</dbReference>
<comment type="subunit">
    <text evidence="11">Heterotetramer composed of ParC and ParE.</text>
</comment>
<dbReference type="SUPFAM" id="SSF51294">
    <property type="entry name" value="Hedgehog/intein (Hint) domain"/>
    <property type="match status" value="1"/>
</dbReference>
<evidence type="ECO:0000256" key="11">
    <source>
        <dbReference type="ARBA" id="ARBA00063644"/>
    </source>
</evidence>
<sequence length="1199" mass="135973">MQEIKPREITQEVQQSYLEYAMSVIVSRALPDVRDGLKPVHRRILYSMHEMGLRPSAKTQKSAKVVGYVIGNYHPHGDTAAYDSMVRMAQNFSLRYPLVTGQGNFGCFTKDTKVKLTDGRELSFEDLIKEHKTGKKNYTYTVNSLGLISVAEIKTPRMTRKKTEIMKVILDNDEEIRCTPNHLFMLRDGTYGEAQSLKSGNSLMPLYQRFSVKTDRINREGYLLIRQNKTGEWIPAHHLADNYNLTNGVYSKKAGRVRHHLDFNKLNNNPENIKRVRWGEHWQIHYEQAAGQHKNSDYREKIAAGRKEFWANPINRENYAKRISERNFHNWKNPAYREKMRVMLSEANKEYIKNHPEKRVEFSQRASKTLKRLWQNPEYRSLFHGKIVAANQKRITNNTGKVKFLKICRETFENYKMLNRELYERLRTKIYGYGRATLWETGINKYYKGDDALLLQDLTQNHKVKRIETINRKEDVYDLTIDGTHNFALATGIFVHNSIDGDSAAAYRYTEAKLSPISEPLLADIDKDTVDFMDNFDGTSKEPVVLPTRIPNLLINGSMGIAVGMATNIPPHNLGEVLDALSFLIDNGDAEIKDLLQFVKGPDFPTGGIIYNENDIANAYATGRGPVVMRGKADIIESKKGFQIIVTEIPYQVNKAELIMKVADLVKEKKIEGIKDVRDESDKDGLRIAIDLKQDAFPRKVLNQLFKYTELQKAFHFNMLALVDGIQPQILGLKGLLEKFIAHRREVITRRARFELQRAKDRAHILEGLKRALDHIDEIIKIIKSSESKEDAFNNLIKKFKFSDKQATAILEMKLQALAGLERKKINDELKEKMALIAELEDLLASPKKILAAVKKEFTEIKEKYNDERRTKIIKSPLKEIGEEELVPEEDSLFMLTRGGYIKRMPPEELKAQKRGGKGLIGIATKEEDVVSQFFLANTHDNILFFTNTGKVFQTKGYDIPEASRQSKGKAIVNFLQVSPTDMITAVIPISKEEKERKGYLFMATANGVIKKVDLDAFAQVRRNGIAAIKLKGDDQLGWVLSTSGNDQIMLVSAEGNSIRFKEKDVRPMGRGAGGVIGIRLDKGQKVVGADVVPSGVEKGLRILVVMANGYGKRTDLKFYKLQKRGGHGIKTAKITPKTGNLVSAHIISEENKDLIALSRKGQVIRTTVDSISVLGRATQGVRVMRLDSGDGLASVVVF</sequence>
<evidence type="ECO:0000256" key="7">
    <source>
        <dbReference type="ARBA" id="ARBA00023029"/>
    </source>
</evidence>
<dbReference type="GO" id="GO:0016539">
    <property type="term" value="P:intein-mediated protein splicing"/>
    <property type="evidence" value="ECO:0007669"/>
    <property type="project" value="InterPro"/>
</dbReference>
<dbReference type="Gene3D" id="3.30.1360.40">
    <property type="match status" value="1"/>
</dbReference>
<evidence type="ECO:0000259" key="14">
    <source>
        <dbReference type="PROSITE" id="PS52040"/>
    </source>
</evidence>
<dbReference type="Pfam" id="PF03989">
    <property type="entry name" value="DNA_gyraseA_C"/>
    <property type="match status" value="6"/>
</dbReference>